<dbReference type="PANTHER" id="PTHR43555">
    <property type="entry name" value="PHOSPHORIBOSYLFORMYLGLYCINAMIDINE SYNTHASE SUBUNIT PURL"/>
    <property type="match status" value="1"/>
</dbReference>
<accession>A0A0R2BC52</accession>
<keyword evidence="5 8" id="KW-0658">Purine biosynthesis</keyword>
<feature type="domain" description="PurM-like N-terminal" evidence="9">
    <location>
        <begin position="446"/>
        <end position="565"/>
    </location>
</feature>
<name>A0A0R2BC52_SECCO</name>
<feature type="active site" evidence="8">
    <location>
        <position position="56"/>
    </location>
</feature>
<feature type="binding site" evidence="8">
    <location>
        <position position="277"/>
    </location>
    <ligand>
        <name>Mg(2+)</name>
        <dbReference type="ChEBI" id="CHEBI:18420"/>
        <label>2</label>
    </ligand>
</feature>
<feature type="domain" description="PurM-like C-terminal" evidence="10">
    <location>
        <begin position="578"/>
        <end position="712"/>
    </location>
</feature>
<dbReference type="InterPro" id="IPR016188">
    <property type="entry name" value="PurM-like_N"/>
</dbReference>
<dbReference type="Gene3D" id="3.90.650.10">
    <property type="entry name" value="PurM-like C-terminal domain"/>
    <property type="match status" value="2"/>
</dbReference>
<feature type="binding site" evidence="8">
    <location>
        <position position="543"/>
    </location>
    <ligand>
        <name>substrate</name>
    </ligand>
</feature>
<comment type="subunit">
    <text evidence="8">Monomer. Part of the FGAM synthase complex composed of 1 PurL, 1 PurQ and 2 PurS subunits.</text>
</comment>
<keyword evidence="7 8" id="KW-0460">Magnesium</keyword>
<comment type="similarity">
    <text evidence="8">Belongs to the FGAMS family.</text>
</comment>
<dbReference type="GO" id="GO:0000287">
    <property type="term" value="F:magnesium ion binding"/>
    <property type="evidence" value="ECO:0007669"/>
    <property type="project" value="UniProtKB-UniRule"/>
</dbReference>
<dbReference type="UniPathway" id="UPA00074">
    <property type="reaction ID" value="UER00128"/>
</dbReference>
<keyword evidence="6 8" id="KW-0067">ATP-binding</keyword>
<evidence type="ECO:0000256" key="7">
    <source>
        <dbReference type="ARBA" id="ARBA00022842"/>
    </source>
</evidence>
<keyword evidence="4 8" id="KW-0547">Nucleotide-binding</keyword>
<comment type="function">
    <text evidence="8">Part of the phosphoribosylformylglycinamidine synthase complex involved in the purines biosynthetic pathway. Catalyzes the ATP-dependent conversion of formylglycinamide ribonucleotide (FGAR) and glutamine to yield formylglycinamidine ribonucleotide (FGAM) and glutamate. The FGAM synthase complex is composed of three subunits. PurQ produces an ammonia molecule by converting glutamine to glutamate. PurL transfers the ammonia molecule to FGAR to form FGAM in an ATP-dependent manner. PurS interacts with PurQ and PurL and is thought to assist in the transfer of the ammonia molecule from PurQ to PurL.</text>
</comment>
<evidence type="ECO:0000259" key="11">
    <source>
        <dbReference type="Pfam" id="PF18072"/>
    </source>
</evidence>
<dbReference type="GO" id="GO:0005737">
    <property type="term" value="C:cytoplasm"/>
    <property type="evidence" value="ECO:0007669"/>
    <property type="project" value="UniProtKB-SubCell"/>
</dbReference>
<protein>
    <recommendedName>
        <fullName evidence="8">Phosphoribosylformylglycinamidine synthase subunit PurL</fullName>
        <shortName evidence="8">FGAM synthase</shortName>
        <ecNumber evidence="8">6.3.5.3</ecNumber>
    </recommendedName>
    <alternativeName>
        <fullName evidence="8">Formylglycinamide ribonucleotide amidotransferase subunit II</fullName>
        <shortName evidence="8">FGAR amidotransferase II</shortName>
        <shortName evidence="8">FGAR-AT II</shortName>
    </alternativeName>
    <alternativeName>
        <fullName evidence="8">Glutamine amidotransferase PurL</fullName>
    </alternativeName>
    <alternativeName>
        <fullName evidence="8">Phosphoribosylformylglycinamidine synthase subunit II</fullName>
    </alternativeName>
</protein>
<dbReference type="InterPro" id="IPR041609">
    <property type="entry name" value="PurL_linker"/>
</dbReference>
<evidence type="ECO:0000259" key="9">
    <source>
        <dbReference type="Pfam" id="PF00586"/>
    </source>
</evidence>
<feature type="domain" description="Phosphoribosylformylglycinamidine synthase linker" evidence="11">
    <location>
        <begin position="13"/>
        <end position="60"/>
    </location>
</feature>
<evidence type="ECO:0000313" key="12">
    <source>
        <dbReference type="EMBL" id="KRM74155.1"/>
    </source>
</evidence>
<dbReference type="GO" id="GO:0004642">
    <property type="term" value="F:phosphoribosylformylglycinamidine synthase activity"/>
    <property type="evidence" value="ECO:0007669"/>
    <property type="project" value="UniProtKB-UniRule"/>
</dbReference>
<dbReference type="Pfam" id="PF00586">
    <property type="entry name" value="AIRS"/>
    <property type="match status" value="2"/>
</dbReference>
<gene>
    <name evidence="8" type="primary">purL</name>
    <name evidence="12" type="ORF">FC82_GL000318</name>
</gene>
<feature type="binding site" evidence="8">
    <location>
        <position position="540"/>
    </location>
    <ligand>
        <name>ATP</name>
        <dbReference type="ChEBI" id="CHEBI:30616"/>
    </ligand>
</feature>
<evidence type="ECO:0000313" key="13">
    <source>
        <dbReference type="Proteomes" id="UP000051845"/>
    </source>
</evidence>
<dbReference type="PATRIC" id="fig|1423733.4.peg.341"/>
<evidence type="ECO:0000256" key="2">
    <source>
        <dbReference type="ARBA" id="ARBA00022598"/>
    </source>
</evidence>
<keyword evidence="2 8" id="KW-0436">Ligase</keyword>
<dbReference type="InterPro" id="IPR010918">
    <property type="entry name" value="PurM-like_C_dom"/>
</dbReference>
<evidence type="ECO:0000256" key="6">
    <source>
        <dbReference type="ARBA" id="ARBA00022840"/>
    </source>
</evidence>
<comment type="catalytic activity">
    <reaction evidence="8">
        <text>N(2)-formyl-N(1)-(5-phospho-beta-D-ribosyl)glycinamide + L-glutamine + ATP + H2O = 2-formamido-N(1)-(5-O-phospho-beta-D-ribosyl)acetamidine + L-glutamate + ADP + phosphate + H(+)</text>
        <dbReference type="Rhea" id="RHEA:17129"/>
        <dbReference type="ChEBI" id="CHEBI:15377"/>
        <dbReference type="ChEBI" id="CHEBI:15378"/>
        <dbReference type="ChEBI" id="CHEBI:29985"/>
        <dbReference type="ChEBI" id="CHEBI:30616"/>
        <dbReference type="ChEBI" id="CHEBI:43474"/>
        <dbReference type="ChEBI" id="CHEBI:58359"/>
        <dbReference type="ChEBI" id="CHEBI:147286"/>
        <dbReference type="ChEBI" id="CHEBI:147287"/>
        <dbReference type="ChEBI" id="CHEBI:456216"/>
        <dbReference type="EC" id="6.3.5.3"/>
    </reaction>
</comment>
<dbReference type="RefSeq" id="WP_056997287.1">
    <property type="nucleotide sequence ID" value="NZ_AYYR01000094.1"/>
</dbReference>
<dbReference type="PIRSF" id="PIRSF001587">
    <property type="entry name" value="FGAM_synthase_II"/>
    <property type="match status" value="1"/>
</dbReference>
<dbReference type="FunFam" id="3.30.1330.10:FF:000004">
    <property type="entry name" value="Phosphoribosylformylglycinamidine synthase subunit PurL"/>
    <property type="match status" value="1"/>
</dbReference>
<feature type="binding site" evidence="8">
    <location>
        <position position="59"/>
    </location>
    <ligand>
        <name>ATP</name>
        <dbReference type="ChEBI" id="CHEBI:30616"/>
    </ligand>
</feature>
<feature type="domain" description="PurM-like C-terminal" evidence="10">
    <location>
        <begin position="209"/>
        <end position="364"/>
    </location>
</feature>
<dbReference type="EC" id="6.3.5.3" evidence="8"/>
<feature type="binding site" evidence="8">
    <location>
        <position position="124"/>
    </location>
    <ligand>
        <name>Mg(2+)</name>
        <dbReference type="ChEBI" id="CHEBI:18420"/>
        <label>2</label>
    </ligand>
</feature>
<evidence type="ECO:0000256" key="1">
    <source>
        <dbReference type="ARBA" id="ARBA00022490"/>
    </source>
</evidence>
<comment type="pathway">
    <text evidence="8">Purine metabolism; IMP biosynthesis via de novo pathway; 5-amino-1-(5-phospho-D-ribosyl)imidazole from N(2)-formyl-N(1)-(5-phospho-D-ribosyl)glycinamide: step 1/2.</text>
</comment>
<feature type="binding site" evidence="8">
    <location>
        <position position="541"/>
    </location>
    <ligand>
        <name>Mg(2+)</name>
        <dbReference type="ChEBI" id="CHEBI:18420"/>
        <label>1</label>
    </ligand>
</feature>
<feature type="active site" description="Proton acceptor" evidence="8">
    <location>
        <position position="102"/>
    </location>
</feature>
<dbReference type="NCBIfam" id="TIGR01736">
    <property type="entry name" value="FGAM_synth_II"/>
    <property type="match status" value="1"/>
</dbReference>
<dbReference type="SUPFAM" id="SSF55326">
    <property type="entry name" value="PurM N-terminal domain-like"/>
    <property type="match status" value="2"/>
</dbReference>
<reference evidence="12 13" key="1">
    <citation type="journal article" date="2015" name="Genome Announc.">
        <title>Expanding the biotechnology potential of lactobacilli through comparative genomics of 213 strains and associated genera.</title>
        <authorList>
            <person name="Sun Z."/>
            <person name="Harris H.M."/>
            <person name="McCann A."/>
            <person name="Guo C."/>
            <person name="Argimon S."/>
            <person name="Zhang W."/>
            <person name="Yang X."/>
            <person name="Jeffery I.B."/>
            <person name="Cooney J.C."/>
            <person name="Kagawa T.F."/>
            <person name="Liu W."/>
            <person name="Song Y."/>
            <person name="Salvetti E."/>
            <person name="Wrobel A."/>
            <person name="Rasinkangas P."/>
            <person name="Parkhill J."/>
            <person name="Rea M.C."/>
            <person name="O'Sullivan O."/>
            <person name="Ritari J."/>
            <person name="Douillard F.P."/>
            <person name="Paul Ross R."/>
            <person name="Yang R."/>
            <person name="Briner A.E."/>
            <person name="Felis G.E."/>
            <person name="de Vos W.M."/>
            <person name="Barrangou R."/>
            <person name="Klaenhammer T.R."/>
            <person name="Caufield P.W."/>
            <person name="Cui Y."/>
            <person name="Zhang H."/>
            <person name="O'Toole P.W."/>
        </authorList>
    </citation>
    <scope>NUCLEOTIDE SEQUENCE [LARGE SCALE GENOMIC DNA]</scope>
    <source>
        <strain evidence="12 13">DSM 20515</strain>
    </source>
</reference>
<dbReference type="Pfam" id="PF18072">
    <property type="entry name" value="FGAR-AT_linker"/>
    <property type="match status" value="1"/>
</dbReference>
<dbReference type="InterPro" id="IPR010074">
    <property type="entry name" value="PRibForGlyAmidine_synth_PurL"/>
</dbReference>
<dbReference type="SUPFAM" id="SSF56042">
    <property type="entry name" value="PurM C-terminal domain-like"/>
    <property type="match status" value="2"/>
</dbReference>
<feature type="binding site" evidence="8">
    <location>
        <begin position="322"/>
        <end position="324"/>
    </location>
    <ligand>
        <name>substrate</name>
    </ligand>
</feature>
<keyword evidence="3 8" id="KW-0479">Metal-binding</keyword>
<dbReference type="CDD" id="cd02203">
    <property type="entry name" value="PurL_repeat1"/>
    <property type="match status" value="1"/>
</dbReference>
<feature type="binding site" evidence="8">
    <location>
        <begin position="101"/>
        <end position="104"/>
    </location>
    <ligand>
        <name>substrate</name>
    </ligand>
</feature>
<dbReference type="InterPro" id="IPR036921">
    <property type="entry name" value="PurM-like_N_sf"/>
</dbReference>
<dbReference type="EMBL" id="AYYR01000094">
    <property type="protein sequence ID" value="KRM74155.1"/>
    <property type="molecule type" value="Genomic_DNA"/>
</dbReference>
<dbReference type="InterPro" id="IPR036676">
    <property type="entry name" value="PurM-like_C_sf"/>
</dbReference>
<feature type="binding site" evidence="8">
    <location>
        <position position="100"/>
    </location>
    <ligand>
        <name>Mg(2+)</name>
        <dbReference type="ChEBI" id="CHEBI:18420"/>
        <label>1</label>
    </ligand>
</feature>
<evidence type="ECO:0000256" key="4">
    <source>
        <dbReference type="ARBA" id="ARBA00022741"/>
    </source>
</evidence>
<dbReference type="HAMAP" id="MF_00420">
    <property type="entry name" value="PurL_2"/>
    <property type="match status" value="1"/>
</dbReference>
<dbReference type="Pfam" id="PF02769">
    <property type="entry name" value="AIRS_C"/>
    <property type="match status" value="2"/>
</dbReference>
<feature type="domain" description="PurM-like N-terminal" evidence="9">
    <location>
        <begin position="81"/>
        <end position="196"/>
    </location>
</feature>
<dbReference type="CDD" id="cd02204">
    <property type="entry name" value="PurL_repeat2"/>
    <property type="match status" value="1"/>
</dbReference>
<feature type="binding site" evidence="8">
    <location>
        <position position="503"/>
    </location>
    <ligand>
        <name>ATP</name>
        <dbReference type="ChEBI" id="CHEBI:30616"/>
    </ligand>
</feature>
<dbReference type="PANTHER" id="PTHR43555:SF1">
    <property type="entry name" value="PHOSPHORIBOSYLFORMYLGLYCINAMIDINE SYNTHASE SUBUNIT PURL"/>
    <property type="match status" value="1"/>
</dbReference>
<comment type="caution">
    <text evidence="12">The sequence shown here is derived from an EMBL/GenBank/DDBJ whole genome shotgun (WGS) entry which is preliminary data.</text>
</comment>
<evidence type="ECO:0000256" key="5">
    <source>
        <dbReference type="ARBA" id="ARBA00022755"/>
    </source>
</evidence>
<organism evidence="12 13">
    <name type="scientific">Secundilactobacillus collinoides DSM 20515 = JCM 1123</name>
    <dbReference type="NCBI Taxonomy" id="1423733"/>
    <lineage>
        <taxon>Bacteria</taxon>
        <taxon>Bacillati</taxon>
        <taxon>Bacillota</taxon>
        <taxon>Bacilli</taxon>
        <taxon>Lactobacillales</taxon>
        <taxon>Lactobacillaceae</taxon>
        <taxon>Secundilactobacillus</taxon>
    </lineage>
</organism>
<dbReference type="Gene3D" id="3.30.1330.10">
    <property type="entry name" value="PurM-like, N-terminal domain"/>
    <property type="match status" value="2"/>
</dbReference>
<sequence length="743" mass="80243">MQELRTEPTPEQIRDQKPYKDWGLSEDEYNLISTKLLHRLPNYTEAGLFAAMWSEHCSYKNSKHVLRKFWNKGSRVIMGPGEGAGVLDIGDDQAVVFKAESHNHPSFVEPYEGAATGVGGIIRDIFSMGAKPIASLDSLRFGELSDPKNRYLVDEVVRGIAAYGNCIGIPTVGGEIGFDSVYHGNPLVNVMCVGLMNQEDLKKGRATGTGNSIIYVGAKTGRDGINGATFASNEFSEEKEADRSAVQVGDPFMEKLLTDACLEIIHDHSDILMGIQDMGAAGLVSSSAEMASKANDSGLTMNLDLVPQRKPHMNGYEIMLSESQERMLLCVKKGEEQTVLDIFARYELDAVVVGHVTDDGMYKLTQHGEVVTNVPVSTLVDDVPEYVHEGRKPQHIVSPAKNDRPDIPDATATLKALLQQPTIASKKPVFRQYDAQVQANTVVTPGSDAAVVRVRHTNKALAMTTDCNGRYIYLDPYQGGEIAVSEAARNIVAAGGTPIGITDCLNFGSPDNPESYWSLDQSVQGIAKACELFDTPVISGNVSMYNETDGKAIYPTPMIGMVGLIEDLKYITTQDFKQAGDAVYLIGDTGDDFSGSELQKLLGQTTPSGTIRFDLDTENANQQLVKQAIRDGLLQSAHDLSEGGLGVALAEALFDRQLGFKGTTKLTNRQLFAETQSRFLVSVSAEKQAAFETLAGDKAVQLGTTTADAAVALTTADGELNADSNELNELYGGALACLLKSKD</sequence>
<feature type="binding site" evidence="8">
    <location>
        <position position="123"/>
    </location>
    <ligand>
        <name>substrate</name>
    </ligand>
</feature>
<evidence type="ECO:0000256" key="3">
    <source>
        <dbReference type="ARBA" id="ARBA00022723"/>
    </source>
</evidence>
<comment type="subcellular location">
    <subcellularLocation>
        <location evidence="8">Cytoplasm</location>
    </subcellularLocation>
</comment>
<evidence type="ECO:0000256" key="8">
    <source>
        <dbReference type="HAMAP-Rule" id="MF_00420"/>
    </source>
</evidence>
<dbReference type="Proteomes" id="UP000051845">
    <property type="component" value="Unassembled WGS sequence"/>
</dbReference>
<proteinExistence type="inferred from homology"/>
<dbReference type="STRING" id="33960.TY91_10690"/>
<dbReference type="NCBIfam" id="NF002290">
    <property type="entry name" value="PRK01213.1"/>
    <property type="match status" value="1"/>
</dbReference>
<dbReference type="GO" id="GO:0006189">
    <property type="term" value="P:'de novo' IMP biosynthetic process"/>
    <property type="evidence" value="ECO:0007669"/>
    <property type="project" value="UniProtKB-UniRule"/>
</dbReference>
<evidence type="ECO:0000259" key="10">
    <source>
        <dbReference type="Pfam" id="PF02769"/>
    </source>
</evidence>
<dbReference type="GO" id="GO:0005524">
    <property type="term" value="F:ATP binding"/>
    <property type="evidence" value="ECO:0007669"/>
    <property type="project" value="UniProtKB-UniRule"/>
</dbReference>
<dbReference type="AlphaFoldDB" id="A0A0R2BC52"/>
<feature type="binding site" evidence="8">
    <location>
        <position position="98"/>
    </location>
    <ligand>
        <name>ATP</name>
        <dbReference type="ChEBI" id="CHEBI:30616"/>
    </ligand>
</feature>
<keyword evidence="1 8" id="KW-0963">Cytoplasm</keyword>
<feature type="binding site" evidence="8">
    <location>
        <position position="247"/>
    </location>
    <ligand>
        <name>substrate</name>
    </ligand>
</feature>
<comment type="caution">
    <text evidence="8">Lacks conserved residue(s) required for the propagation of feature annotation.</text>
</comment>